<comment type="caution">
    <text evidence="14">The sequence shown here is derived from an EMBL/GenBank/DDBJ whole genome shotgun (WGS) entry which is preliminary data.</text>
</comment>
<evidence type="ECO:0000256" key="5">
    <source>
        <dbReference type="ARBA" id="ARBA00022448"/>
    </source>
</evidence>
<reference evidence="14" key="1">
    <citation type="submission" date="2016-04" db="EMBL/GenBank/DDBJ databases">
        <authorList>
            <person name="Nguyen H.D."/>
            <person name="Samba Siva P."/>
            <person name="Cullis J."/>
            <person name="Levesque C.A."/>
            <person name="Hambleton S."/>
        </authorList>
    </citation>
    <scope>NUCLEOTIDE SEQUENCE</scope>
    <source>
        <strain evidence="14">DAOMC 236416</strain>
    </source>
</reference>
<dbReference type="GO" id="GO:0032266">
    <property type="term" value="F:phosphatidylinositol-3-phosphate binding"/>
    <property type="evidence" value="ECO:0007669"/>
    <property type="project" value="TreeGrafter"/>
</dbReference>
<evidence type="ECO:0000256" key="2">
    <source>
        <dbReference type="ARBA" id="ARBA00004623"/>
    </source>
</evidence>
<comment type="catalytic activity">
    <reaction evidence="10">
        <text>a 1,2-diacyl-sn-glycero-3-phospho-L-serine(in) = a 1,2-diacyl-sn-glycero-3-phospho-L-serine(out)</text>
        <dbReference type="Rhea" id="RHEA:38663"/>
        <dbReference type="ChEBI" id="CHEBI:57262"/>
    </reaction>
</comment>
<feature type="region of interest" description="Disordered" evidence="13">
    <location>
        <begin position="443"/>
        <end position="467"/>
    </location>
</feature>
<dbReference type="Pfam" id="PF13329">
    <property type="entry name" value="ATG2_CAD"/>
    <property type="match status" value="2"/>
</dbReference>
<protein>
    <recommendedName>
        <fullName evidence="4">Autophagy-related protein 2</fullName>
    </recommendedName>
</protein>
<keyword evidence="6" id="KW-0256">Endoplasmic reticulum</keyword>
<accession>A0A177TGD1</accession>
<feature type="region of interest" description="Disordered" evidence="13">
    <location>
        <begin position="86"/>
        <end position="118"/>
    </location>
</feature>
<dbReference type="GO" id="GO:0000045">
    <property type="term" value="P:autophagosome assembly"/>
    <property type="evidence" value="ECO:0007669"/>
    <property type="project" value="TreeGrafter"/>
</dbReference>
<dbReference type="GO" id="GO:0061709">
    <property type="term" value="P:reticulophagy"/>
    <property type="evidence" value="ECO:0007669"/>
    <property type="project" value="TreeGrafter"/>
</dbReference>
<dbReference type="InterPro" id="IPR026849">
    <property type="entry name" value="ATG2"/>
</dbReference>
<evidence type="ECO:0000256" key="6">
    <source>
        <dbReference type="ARBA" id="ARBA00022824"/>
    </source>
</evidence>
<feature type="region of interest" description="Disordered" evidence="13">
    <location>
        <begin position="156"/>
        <end position="176"/>
    </location>
</feature>
<dbReference type="Proteomes" id="UP000077521">
    <property type="component" value="Unassembled WGS sequence"/>
</dbReference>
<evidence type="ECO:0000313" key="14">
    <source>
        <dbReference type="EMBL" id="KAE8245455.1"/>
    </source>
</evidence>
<organism evidence="14 15">
    <name type="scientific">Tilletia indica</name>
    <dbReference type="NCBI Taxonomy" id="43049"/>
    <lineage>
        <taxon>Eukaryota</taxon>
        <taxon>Fungi</taxon>
        <taxon>Dikarya</taxon>
        <taxon>Basidiomycota</taxon>
        <taxon>Ustilaginomycotina</taxon>
        <taxon>Exobasidiomycetes</taxon>
        <taxon>Tilletiales</taxon>
        <taxon>Tilletiaceae</taxon>
        <taxon>Tilletia</taxon>
    </lineage>
</organism>
<evidence type="ECO:0000256" key="10">
    <source>
        <dbReference type="ARBA" id="ARBA00024479"/>
    </source>
</evidence>
<feature type="region of interest" description="Disordered" evidence="13">
    <location>
        <begin position="202"/>
        <end position="244"/>
    </location>
</feature>
<evidence type="ECO:0000313" key="15">
    <source>
        <dbReference type="Proteomes" id="UP000077521"/>
    </source>
</evidence>
<evidence type="ECO:0000256" key="9">
    <source>
        <dbReference type="ARBA" id="ARBA00023136"/>
    </source>
</evidence>
<evidence type="ECO:0000256" key="3">
    <source>
        <dbReference type="ARBA" id="ARBA00009714"/>
    </source>
</evidence>
<keyword evidence="8" id="KW-0445">Lipid transport</keyword>
<comment type="subcellular location">
    <subcellularLocation>
        <location evidence="1">Endoplasmic reticulum membrane</location>
        <topology evidence="1">Peripheral membrane protein</topology>
    </subcellularLocation>
    <subcellularLocation>
        <location evidence="2">Preautophagosomal structure membrane</location>
        <topology evidence="2">Peripheral membrane protein</topology>
    </subcellularLocation>
</comment>
<proteinExistence type="inferred from homology"/>
<evidence type="ECO:0000256" key="8">
    <source>
        <dbReference type="ARBA" id="ARBA00023055"/>
    </source>
</evidence>
<feature type="compositionally biased region" description="Low complexity" evidence="13">
    <location>
        <begin position="1448"/>
        <end position="1462"/>
    </location>
</feature>
<evidence type="ECO:0000256" key="1">
    <source>
        <dbReference type="ARBA" id="ARBA00004406"/>
    </source>
</evidence>
<comment type="catalytic activity">
    <reaction evidence="11">
        <text>a 1,2-diacyl-sn-glycero-3-phosphoethanolamine(in) = a 1,2-diacyl-sn-glycero-3-phosphoethanolamine(out)</text>
        <dbReference type="Rhea" id="RHEA:38895"/>
        <dbReference type="ChEBI" id="CHEBI:64612"/>
    </reaction>
</comment>
<feature type="compositionally biased region" description="Low complexity" evidence="13">
    <location>
        <begin position="207"/>
        <end position="220"/>
    </location>
</feature>
<evidence type="ECO:0000256" key="13">
    <source>
        <dbReference type="SAM" id="MobiDB-lite"/>
    </source>
</evidence>
<keyword evidence="9" id="KW-0472">Membrane</keyword>
<dbReference type="GO" id="GO:0000422">
    <property type="term" value="P:autophagy of mitochondrion"/>
    <property type="evidence" value="ECO:0007669"/>
    <property type="project" value="TreeGrafter"/>
</dbReference>
<evidence type="ECO:0000256" key="11">
    <source>
        <dbReference type="ARBA" id="ARBA00024615"/>
    </source>
</evidence>
<feature type="region of interest" description="Disordered" evidence="13">
    <location>
        <begin position="1074"/>
        <end position="1117"/>
    </location>
</feature>
<reference evidence="14" key="2">
    <citation type="journal article" date="2019" name="IMA Fungus">
        <title>Genome sequencing and comparison of five Tilletia species to identify candidate genes for the detection of regulated species infecting wheat.</title>
        <authorList>
            <person name="Nguyen H.D.T."/>
            <person name="Sultana T."/>
            <person name="Kesanakurti P."/>
            <person name="Hambleton S."/>
        </authorList>
    </citation>
    <scope>NUCLEOTIDE SEQUENCE</scope>
    <source>
        <strain evidence="14">DAOMC 236416</strain>
    </source>
</reference>
<feature type="region of interest" description="Disordered" evidence="13">
    <location>
        <begin position="1438"/>
        <end position="1503"/>
    </location>
</feature>
<dbReference type="EMBL" id="LWDF02000504">
    <property type="protein sequence ID" value="KAE8245455.1"/>
    <property type="molecule type" value="Genomic_DNA"/>
</dbReference>
<dbReference type="GO" id="GO:0034727">
    <property type="term" value="P:piecemeal microautophagy of the nucleus"/>
    <property type="evidence" value="ECO:0007669"/>
    <property type="project" value="TreeGrafter"/>
</dbReference>
<evidence type="ECO:0000256" key="7">
    <source>
        <dbReference type="ARBA" id="ARBA00023006"/>
    </source>
</evidence>
<keyword evidence="15" id="KW-1185">Reference proteome</keyword>
<comment type="similarity">
    <text evidence="3">Belongs to the ATG2 family.</text>
</comment>
<dbReference type="GO" id="GO:0043495">
    <property type="term" value="F:protein-membrane adaptor activity"/>
    <property type="evidence" value="ECO:0007669"/>
    <property type="project" value="TreeGrafter"/>
</dbReference>
<keyword evidence="5" id="KW-0813">Transport</keyword>
<feature type="compositionally biased region" description="Low complexity" evidence="13">
    <location>
        <begin position="86"/>
        <end position="100"/>
    </location>
</feature>
<dbReference type="GO" id="GO:0034045">
    <property type="term" value="C:phagophore assembly site membrane"/>
    <property type="evidence" value="ECO:0007669"/>
    <property type="project" value="UniProtKB-SubCell"/>
</dbReference>
<feature type="compositionally biased region" description="Low complexity" evidence="13">
    <location>
        <begin position="227"/>
        <end position="244"/>
    </location>
</feature>
<feature type="compositionally biased region" description="Low complexity" evidence="13">
    <location>
        <begin position="458"/>
        <end position="467"/>
    </location>
</feature>
<feature type="region of interest" description="Disordered" evidence="13">
    <location>
        <begin position="299"/>
        <end position="321"/>
    </location>
</feature>
<dbReference type="PANTHER" id="PTHR13190">
    <property type="entry name" value="AUTOPHAGY-RELATED 2, ISOFORM A"/>
    <property type="match status" value="1"/>
</dbReference>
<comment type="catalytic activity">
    <reaction evidence="12">
        <text>a 1,2-diacyl-sn-glycero-3-phosphocholine(in) = a 1,2-diacyl-sn-glycero-3-phosphocholine(out)</text>
        <dbReference type="Rhea" id="RHEA:38571"/>
        <dbReference type="ChEBI" id="CHEBI:57643"/>
    </reaction>
</comment>
<evidence type="ECO:0000256" key="12">
    <source>
        <dbReference type="ARBA" id="ARBA00024631"/>
    </source>
</evidence>
<sequence length="1588" mass="171368">MWSWLAEAVTLPLGVGTTAGIASLSTALQRRILASLLRRFLGHLLVDPEKHFDEASLDAALLVMGRVEVRNLTLDPAAINALLLASQQQPQPAQQRTQTSEPASRSEEEDKSPPTVPIRIVRGSISRIAIQLPWPNIWSGDLSVEVEGPDVALVLHRSPDSSSAESEARRQEDEDAAMAGSVMFHSFIEGIENEPEIAAALHKAERSASMSSSSSSSSSQRPPPAFARPAPKKAAPPATSTTSSMLQGVIDSLLARLKISVTRARITVLPSQSASRAAPNRVPSCQLCFDSLAFNVAPKTDEDASSKTTAETASRHRTPQEVVRSASLQGLSLWILSEQEAFFTPQSSTSDLAGSIASESSSDSGGARTNRDGAQRFVFLPAVELTLRQIPAISSLSRPKQGSTSAVIQTEVKIPSVRLSLNRSVLVGLQLLADDYTQWANSLPTPNKEVDEEEEQEGLSSSSSQCTELDSSLVFDVANAARDDDIPAMDMTQSLVGLPAPPAASSFMRGPPQFRLGANKRRPEVSKTTVQIEEVILDARILRRMDEHRSRHFRIAAGQTEIVVQPRPEDKRMSIDVRVGGLDMEEVAESGHSWQILQRTPPKSLFAPRNPIFKLHLVSFADPETNYRESKMAIVLDDFIVSLRADPTVLEDFIAFVAAPEGAFEQVEPNEVTRVSIRILSGSISIVPSGFGASRSEGGGEDSPLSQPHGRLVLTLADLHARLKMMPRSENTPIHLSWKEACLYVLDQVQVGQEGGGRVGRGQGSSRARGIADGLDGFWKAQGFAPILNVRNFISDTTLHKATKPAVELSVSRGNINVMLCADTVSAAAALGQAISADLTAHASANKADISGNNMTESQTTTSRDSELLMSVDDHAFDQAPTLSSIPDLLEDDIPHDPSYVGTQTESPRLREIDLSGSDFFGEGAIEAVPVEPEYDGTVVSVADGVTIRMLHPDGIQPELDYFVRPVPKDNHGASRYTSNMRVRCSRLNVTLGLFAGYDWAVTRRALEEEARRVRRRLQKIKQLLSEGQQPDDSVEQAMESLSESVHLTLPDGEDELNATNALEALREEFGDDLESEAVDRDDAAETESTTSTWQAMPTAKSRSRMPQGGSSTKRTKLERSVQSMIDINLKGISADFDAYDDDEPLTSRLSVSAKKLEIIDNIKTSTWKTFLTELLPEGRTTHRDANAKMLRVLLENERTDARELGYEAKLRLKIAPLRLHVDQDALDFLKAFFAFKLPGAPSGPTGPAPPSDPHIQVGDVHAVRIKLDYKPKRVDYGQLRQGKTIELMNFFHFDGSDMTLRHVTLRGIAGWPRFFEALNDIWTPDVKANQLADVLAGVAPIRTVVNVGAGVADLVLLPIEQYQKDGRLVKGIGRGLGSFAKTTALEAVKLSAQLATGTQVILERAEHVLGGRMSADVRAEPVGSAALRQGGSGGIGGGGIVGGAGPSSHYSRGGTSSSGTTRPIARPRISDERIDPVGRGLGEDGADGSDTAPLSKYARPPEDMRDAIQQAYAGLRRGVNSAAQTILAVPMEVYESPGGQGSAQPIIRAVPIAFLQGALGASEAVSKTLLGLQNAMDPTKDSEGKYK</sequence>
<dbReference type="PANTHER" id="PTHR13190:SF1">
    <property type="entry name" value="AUTOPHAGY-RELATED 2, ISOFORM A"/>
    <property type="match status" value="1"/>
</dbReference>
<dbReference type="GO" id="GO:0061908">
    <property type="term" value="C:phagophore"/>
    <property type="evidence" value="ECO:0007669"/>
    <property type="project" value="TreeGrafter"/>
</dbReference>
<dbReference type="GO" id="GO:0005789">
    <property type="term" value="C:endoplasmic reticulum membrane"/>
    <property type="evidence" value="ECO:0007669"/>
    <property type="project" value="UniProtKB-SubCell"/>
</dbReference>
<keyword evidence="7" id="KW-0072">Autophagy</keyword>
<dbReference type="GO" id="GO:0006869">
    <property type="term" value="P:lipid transport"/>
    <property type="evidence" value="ECO:0007669"/>
    <property type="project" value="UniProtKB-KW"/>
</dbReference>
<gene>
    <name evidence="14" type="ORF">A4X13_0g5905</name>
</gene>
<evidence type="ECO:0000256" key="4">
    <source>
        <dbReference type="ARBA" id="ARBA00018070"/>
    </source>
</evidence>
<feature type="compositionally biased region" description="Polar residues" evidence="13">
    <location>
        <begin position="1087"/>
        <end position="1096"/>
    </location>
</feature>
<name>A0A177TGD1_9BASI</name>
<dbReference type="GO" id="GO:0061723">
    <property type="term" value="P:glycophagy"/>
    <property type="evidence" value="ECO:0007669"/>
    <property type="project" value="TreeGrafter"/>
</dbReference>